<comment type="caution">
    <text evidence="1">The sequence shown here is derived from an EMBL/GenBank/DDBJ whole genome shotgun (WGS) entry which is preliminary data.</text>
</comment>
<reference evidence="1 2" key="1">
    <citation type="submission" date="2018-02" db="EMBL/GenBank/DDBJ databases">
        <title>Comparative genomes isolates from brazilian mangrove.</title>
        <authorList>
            <person name="Araujo J.E."/>
            <person name="Taketani R.G."/>
            <person name="Silva M.C.P."/>
            <person name="Loureco M.V."/>
            <person name="Andreote F.D."/>
        </authorList>
    </citation>
    <scope>NUCLEOTIDE SEQUENCE [LARGE SCALE GENOMIC DNA]</scope>
    <source>
        <strain evidence="1 2">NAP PRIS-MGV</strain>
    </source>
</reference>
<proteinExistence type="predicted"/>
<evidence type="ECO:0000313" key="1">
    <source>
        <dbReference type="EMBL" id="PQO43341.1"/>
    </source>
</evidence>
<protein>
    <submittedName>
        <fullName evidence="1">Uncharacterized protein</fullName>
    </submittedName>
</protein>
<dbReference type="AlphaFoldDB" id="A0A2S8GGE2"/>
<accession>A0A2S8GGE2</accession>
<name>A0A2S8GGE2_9BACT</name>
<sequence length="78" mass="9114">MGPMKHKVTLVVEHLAEDCIQVARKNGVSRVRLWKKVRPGDHYKVDAAPQCDVRFLSFDEIDSLEEGENVLEFEERRY</sequence>
<evidence type="ECO:0000313" key="2">
    <source>
        <dbReference type="Proteomes" id="UP000239388"/>
    </source>
</evidence>
<dbReference type="Proteomes" id="UP000239388">
    <property type="component" value="Unassembled WGS sequence"/>
</dbReference>
<gene>
    <name evidence="1" type="ORF">C5Y98_00050</name>
</gene>
<dbReference type="EMBL" id="PUIB01000001">
    <property type="protein sequence ID" value="PQO43341.1"/>
    <property type="molecule type" value="Genomic_DNA"/>
</dbReference>
<organism evidence="1 2">
    <name type="scientific">Blastopirellula marina</name>
    <dbReference type="NCBI Taxonomy" id="124"/>
    <lineage>
        <taxon>Bacteria</taxon>
        <taxon>Pseudomonadati</taxon>
        <taxon>Planctomycetota</taxon>
        <taxon>Planctomycetia</taxon>
        <taxon>Pirellulales</taxon>
        <taxon>Pirellulaceae</taxon>
        <taxon>Blastopirellula</taxon>
    </lineage>
</organism>